<dbReference type="RefSeq" id="XP_004871807.1">
    <property type="nucleotide sequence ID" value="XM_004871750.2"/>
</dbReference>
<evidence type="ECO:0000256" key="16">
    <source>
        <dbReference type="SAM" id="SignalP"/>
    </source>
</evidence>
<feature type="chain" id="PRO_5043466850" description="Odontogenic ameloblast-associated protein" evidence="16">
    <location>
        <begin position="16"/>
        <end position="278"/>
    </location>
</feature>
<keyword evidence="11 16" id="KW-0732">Signal</keyword>
<dbReference type="GO" id="GO:0005576">
    <property type="term" value="C:extracellular region"/>
    <property type="evidence" value="ECO:0007669"/>
    <property type="project" value="UniProtKB-SubCell"/>
</dbReference>
<gene>
    <name evidence="18" type="primary">Odam</name>
</gene>
<evidence type="ECO:0000313" key="18">
    <source>
        <dbReference type="RefSeq" id="XP_004871807.1"/>
    </source>
</evidence>
<keyword evidence="12" id="KW-0325">Glycoprotein</keyword>
<evidence type="ECO:0000256" key="4">
    <source>
        <dbReference type="ARBA" id="ARBA00004613"/>
    </source>
</evidence>
<protein>
    <recommendedName>
        <fullName evidence="7">Odontogenic ameloblast-associated protein</fullName>
    </recommendedName>
    <alternativeName>
        <fullName evidence="14">Apin</fullName>
    </alternativeName>
</protein>
<keyword evidence="9" id="KW-0964">Secreted</keyword>
<dbReference type="InterPro" id="IPR026802">
    <property type="entry name" value="Odam"/>
</dbReference>
<evidence type="ECO:0000256" key="7">
    <source>
        <dbReference type="ARBA" id="ARBA00017762"/>
    </source>
</evidence>
<dbReference type="PANTHER" id="PTHR16237">
    <property type="entry name" value="ODONTOGENIC AMELOBLAST-ASSOCIATED PROTEIN"/>
    <property type="match status" value="1"/>
</dbReference>
<comment type="similarity">
    <text evidence="5">Belongs to the ODAM family.</text>
</comment>
<comment type="subcellular location">
    <subcellularLocation>
        <location evidence="3">Cytoplasm</location>
    </subcellularLocation>
    <subcellularLocation>
        <location evidence="2">Nucleus</location>
    </subcellularLocation>
    <subcellularLocation>
        <location evidence="4">Secreted</location>
    </subcellularLocation>
</comment>
<evidence type="ECO:0000256" key="10">
    <source>
        <dbReference type="ARBA" id="ARBA00022591"/>
    </source>
</evidence>
<dbReference type="Proteomes" id="UP000694906">
    <property type="component" value="Unplaced"/>
</dbReference>
<evidence type="ECO:0000256" key="15">
    <source>
        <dbReference type="SAM" id="MobiDB-lite"/>
    </source>
</evidence>
<name>A0AAX6QF92_HETGA</name>
<dbReference type="GO" id="GO:0005634">
    <property type="term" value="C:nucleus"/>
    <property type="evidence" value="ECO:0007669"/>
    <property type="project" value="UniProtKB-SubCell"/>
</dbReference>
<evidence type="ECO:0000256" key="8">
    <source>
        <dbReference type="ARBA" id="ARBA00022490"/>
    </source>
</evidence>
<feature type="signal peptide" evidence="16">
    <location>
        <begin position="1"/>
        <end position="15"/>
    </location>
</feature>
<reference evidence="18" key="1">
    <citation type="submission" date="2025-08" db="UniProtKB">
        <authorList>
            <consortium name="RefSeq"/>
        </authorList>
    </citation>
    <scope>IDENTIFICATION</scope>
</reference>
<accession>A0AAX6QF92</accession>
<dbReference type="AlphaFoldDB" id="A0AAX6QF92"/>
<dbReference type="CTD" id="54959"/>
<dbReference type="GO" id="GO:0031214">
    <property type="term" value="P:biomineral tissue development"/>
    <property type="evidence" value="ECO:0007669"/>
    <property type="project" value="UniProtKB-KW"/>
</dbReference>
<evidence type="ECO:0000256" key="5">
    <source>
        <dbReference type="ARBA" id="ARBA00009134"/>
    </source>
</evidence>
<proteinExistence type="inferred from homology"/>
<dbReference type="GO" id="GO:0042475">
    <property type="term" value="P:odontogenesis of dentin-containing tooth"/>
    <property type="evidence" value="ECO:0007669"/>
    <property type="project" value="TreeGrafter"/>
</dbReference>
<evidence type="ECO:0000256" key="12">
    <source>
        <dbReference type="ARBA" id="ARBA00023180"/>
    </source>
</evidence>
<keyword evidence="10" id="KW-0091">Biomineralization</keyword>
<feature type="compositionally biased region" description="Low complexity" evidence="15">
    <location>
        <begin position="107"/>
        <end position="124"/>
    </location>
</feature>
<evidence type="ECO:0000256" key="6">
    <source>
        <dbReference type="ARBA" id="ARBA00011457"/>
    </source>
</evidence>
<evidence type="ECO:0000313" key="17">
    <source>
        <dbReference type="Proteomes" id="UP000694906"/>
    </source>
</evidence>
<evidence type="ECO:0000256" key="2">
    <source>
        <dbReference type="ARBA" id="ARBA00004123"/>
    </source>
</evidence>
<dbReference type="GeneID" id="101698251"/>
<organism evidence="17 18">
    <name type="scientific">Heterocephalus glaber</name>
    <name type="common">Naked mole rat</name>
    <dbReference type="NCBI Taxonomy" id="10181"/>
    <lineage>
        <taxon>Eukaryota</taxon>
        <taxon>Metazoa</taxon>
        <taxon>Chordata</taxon>
        <taxon>Craniata</taxon>
        <taxon>Vertebrata</taxon>
        <taxon>Euteleostomi</taxon>
        <taxon>Mammalia</taxon>
        <taxon>Eutheria</taxon>
        <taxon>Euarchontoglires</taxon>
        <taxon>Glires</taxon>
        <taxon>Rodentia</taxon>
        <taxon>Hystricomorpha</taxon>
        <taxon>Bathyergidae</taxon>
        <taxon>Heterocephalus</taxon>
    </lineage>
</organism>
<evidence type="ECO:0000256" key="14">
    <source>
        <dbReference type="ARBA" id="ARBA00030324"/>
    </source>
</evidence>
<evidence type="ECO:0000256" key="11">
    <source>
        <dbReference type="ARBA" id="ARBA00022729"/>
    </source>
</evidence>
<dbReference type="Pfam" id="PF15424">
    <property type="entry name" value="ODAM"/>
    <property type="match status" value="1"/>
</dbReference>
<evidence type="ECO:0000256" key="1">
    <source>
        <dbReference type="ARBA" id="ARBA00002615"/>
    </source>
</evidence>
<evidence type="ECO:0000256" key="3">
    <source>
        <dbReference type="ARBA" id="ARBA00004496"/>
    </source>
</evidence>
<keyword evidence="8" id="KW-0963">Cytoplasm</keyword>
<comment type="subunit">
    <text evidence="6">Interacts (via C-terminus) with ARHGEF5.</text>
</comment>
<feature type="region of interest" description="Disordered" evidence="15">
    <location>
        <begin position="104"/>
        <end position="124"/>
    </location>
</feature>
<keyword evidence="13" id="KW-0539">Nucleus</keyword>
<dbReference type="PANTHER" id="PTHR16237:SF3">
    <property type="entry name" value="ODONTOGENIC AMELOBLAST-ASSOCIATED PROTEIN"/>
    <property type="match status" value="1"/>
</dbReference>
<evidence type="ECO:0000256" key="9">
    <source>
        <dbReference type="ARBA" id="ARBA00022525"/>
    </source>
</evidence>
<evidence type="ECO:0000256" key="13">
    <source>
        <dbReference type="ARBA" id="ARBA00023242"/>
    </source>
</evidence>
<sequence length="278" mass="30499">MKIIIFLGLLGATLSAPLIPQHLLSASNSNELLLNLNNGQLLPLRLQGPLNSWMPHFSSMPLQQQQAPIPGLPQISLSTLDQLVGLFPNEIPFPRQVSFAQGAQTGQLDPLQPQTPSQTQQGPNPVMPYVFPFNTPQEQAQTPQFYPVYMFLPWEQPQQTTTQSPQQTGLQQLEEQMPFYAQYGYIPQPAETGVPGGHQQSALDHLLGRAPETVAMPAGAIQYLQKEEVNFQHDKAGAFVPSTSPKPSTSNFLAMAVDPTIASVLPEEKAMTDSLREP</sequence>
<comment type="function">
    <text evidence="1">Tooth-associated epithelia protein that probably plays a role in odontogenesis, the complex process that results in the initiation and generation of the tooth. May be incorporated in the enamel matrix at the end of mineralization process. Involved in the induction of RHOA activity via interaction with ARHGEF and expression of downstream factors such as ROCK. Plays a role in attachment of the junctional epithelium to the tooth surface.</text>
</comment>
<dbReference type="GO" id="GO:0005737">
    <property type="term" value="C:cytoplasm"/>
    <property type="evidence" value="ECO:0007669"/>
    <property type="project" value="UniProtKB-SubCell"/>
</dbReference>
<dbReference type="KEGG" id="hgl:101698251"/>
<keyword evidence="17" id="KW-1185">Reference proteome</keyword>